<sequence length="83" mass="9513">MVAFNYSHQLLKGCTVVIVLIIFVDQYLFTDFPIGPAIHKVCVLPMAITSAYMIRSTVMQAEIFAMQINYNWFVFEEYPVLTG</sequence>
<dbReference type="EMBL" id="QWDE01000001">
    <property type="protein sequence ID" value="RFZ84220.1"/>
    <property type="molecule type" value="Genomic_DNA"/>
</dbReference>
<dbReference type="AlphaFoldDB" id="A0A3E2NTN6"/>
<comment type="caution">
    <text evidence="2">The sequence shown here is derived from an EMBL/GenBank/DDBJ whole genome shotgun (WGS) entry which is preliminary data.</text>
</comment>
<evidence type="ECO:0000313" key="2">
    <source>
        <dbReference type="EMBL" id="RFZ84220.1"/>
    </source>
</evidence>
<accession>A0A3E2NTN6</accession>
<keyword evidence="3" id="KW-1185">Reference proteome</keyword>
<organism evidence="2 3">
    <name type="scientific">Mucilaginibacter terrenus</name>
    <dbReference type="NCBI Taxonomy" id="2482727"/>
    <lineage>
        <taxon>Bacteria</taxon>
        <taxon>Pseudomonadati</taxon>
        <taxon>Bacteroidota</taxon>
        <taxon>Sphingobacteriia</taxon>
        <taxon>Sphingobacteriales</taxon>
        <taxon>Sphingobacteriaceae</taxon>
        <taxon>Mucilaginibacter</taxon>
    </lineage>
</organism>
<dbReference type="Proteomes" id="UP000260823">
    <property type="component" value="Unassembled WGS sequence"/>
</dbReference>
<evidence type="ECO:0000313" key="3">
    <source>
        <dbReference type="Proteomes" id="UP000260823"/>
    </source>
</evidence>
<reference evidence="2 3" key="1">
    <citation type="submission" date="2018-08" db="EMBL/GenBank/DDBJ databases">
        <title>Mucilaginibacter terrae sp. nov., isolated from manganese diggings.</title>
        <authorList>
            <person name="Huang Y."/>
            <person name="Zhou Z."/>
        </authorList>
    </citation>
    <scope>NUCLEOTIDE SEQUENCE [LARGE SCALE GENOMIC DNA]</scope>
    <source>
        <strain evidence="2 3">ZH6</strain>
    </source>
</reference>
<name>A0A3E2NTN6_9SPHI</name>
<protein>
    <submittedName>
        <fullName evidence="2">Uncharacterized protein</fullName>
    </submittedName>
</protein>
<evidence type="ECO:0000256" key="1">
    <source>
        <dbReference type="SAM" id="Phobius"/>
    </source>
</evidence>
<feature type="transmembrane region" description="Helical" evidence="1">
    <location>
        <begin position="9"/>
        <end position="28"/>
    </location>
</feature>
<gene>
    <name evidence="2" type="ORF">DYU05_00905</name>
</gene>
<keyword evidence="1" id="KW-0472">Membrane</keyword>
<proteinExistence type="predicted"/>
<keyword evidence="1" id="KW-0812">Transmembrane</keyword>
<keyword evidence="1" id="KW-1133">Transmembrane helix</keyword>